<dbReference type="InterPro" id="IPR018062">
    <property type="entry name" value="HTH_AraC-typ_CS"/>
</dbReference>
<dbReference type="InterPro" id="IPR050204">
    <property type="entry name" value="AraC_XylS_family_regulators"/>
</dbReference>
<dbReference type="PROSITE" id="PS01124">
    <property type="entry name" value="HTH_ARAC_FAMILY_2"/>
    <property type="match status" value="1"/>
</dbReference>
<dbReference type="Proteomes" id="UP000256869">
    <property type="component" value="Unassembled WGS sequence"/>
</dbReference>
<sequence>MPDNMRDDSFEDGKTSIRSAIHLPSIRLLGDFVMKAGTALGERDIPDYELLYFPEGNGTIYRVGEREIALSQPSFIITRPGELHRYRYDPLHSTRHLFIHFWLLAFPASSLPVLLPNGPSVIPYEGEFLVAMMKQIMAIAHMNPDRLQERGSLLLLALLSEIHSLSVEEPLAGETKRLPPQVLQALDAIDMSLAFPLTVEGLAKQVGWTPEHLSRSFARHLGLSPKETIVRRRIDRACQLLLYGHKSIKEIAYEVGYTDENYFCRVFKTTKAVTATEYRAKHYNPRYGDLAPFIDGDSLYPANQLFYGDQ</sequence>
<protein>
    <submittedName>
        <fullName evidence="6">AraC-like DNA-binding protein</fullName>
    </submittedName>
</protein>
<dbReference type="SUPFAM" id="SSF51215">
    <property type="entry name" value="Regulatory protein AraC"/>
    <property type="match status" value="1"/>
</dbReference>
<dbReference type="PANTHER" id="PTHR46796">
    <property type="entry name" value="HTH-TYPE TRANSCRIPTIONAL ACTIVATOR RHAS-RELATED"/>
    <property type="match status" value="1"/>
</dbReference>
<keyword evidence="4" id="KW-0804">Transcription</keyword>
<evidence type="ECO:0000259" key="5">
    <source>
        <dbReference type="PROSITE" id="PS01124"/>
    </source>
</evidence>
<dbReference type="RefSeq" id="WP_245987839.1">
    <property type="nucleotide sequence ID" value="NZ_QRDY01000017.1"/>
</dbReference>
<evidence type="ECO:0000313" key="6">
    <source>
        <dbReference type="EMBL" id="RED55524.1"/>
    </source>
</evidence>
<feature type="domain" description="HTH araC/xylS-type" evidence="5">
    <location>
        <begin position="183"/>
        <end position="281"/>
    </location>
</feature>
<dbReference type="GO" id="GO:0043565">
    <property type="term" value="F:sequence-specific DNA binding"/>
    <property type="evidence" value="ECO:0007669"/>
    <property type="project" value="InterPro"/>
</dbReference>
<comment type="caution">
    <text evidence="6">The sequence shown here is derived from an EMBL/GenBank/DDBJ whole genome shotgun (WGS) entry which is preliminary data.</text>
</comment>
<keyword evidence="3" id="KW-0010">Activator</keyword>
<proteinExistence type="predicted"/>
<organism evidence="6 7">
    <name type="scientific">Cohnella lupini</name>
    <dbReference type="NCBI Taxonomy" id="1294267"/>
    <lineage>
        <taxon>Bacteria</taxon>
        <taxon>Bacillati</taxon>
        <taxon>Bacillota</taxon>
        <taxon>Bacilli</taxon>
        <taxon>Bacillales</taxon>
        <taxon>Paenibacillaceae</taxon>
        <taxon>Cohnella</taxon>
    </lineage>
</organism>
<dbReference type="Gene3D" id="1.10.10.60">
    <property type="entry name" value="Homeodomain-like"/>
    <property type="match status" value="2"/>
</dbReference>
<dbReference type="GO" id="GO:0003700">
    <property type="term" value="F:DNA-binding transcription factor activity"/>
    <property type="evidence" value="ECO:0007669"/>
    <property type="project" value="InterPro"/>
</dbReference>
<dbReference type="InterPro" id="IPR018060">
    <property type="entry name" value="HTH_AraC"/>
</dbReference>
<gene>
    <name evidence="6" type="ORF">DFP95_11758</name>
</gene>
<evidence type="ECO:0000256" key="1">
    <source>
        <dbReference type="ARBA" id="ARBA00023015"/>
    </source>
</evidence>
<evidence type="ECO:0000256" key="4">
    <source>
        <dbReference type="ARBA" id="ARBA00023163"/>
    </source>
</evidence>
<evidence type="ECO:0000256" key="2">
    <source>
        <dbReference type="ARBA" id="ARBA00023125"/>
    </source>
</evidence>
<reference evidence="6 7" key="1">
    <citation type="submission" date="2018-07" db="EMBL/GenBank/DDBJ databases">
        <title>Genomic Encyclopedia of Type Strains, Phase III (KMG-III): the genomes of soil and plant-associated and newly described type strains.</title>
        <authorList>
            <person name="Whitman W."/>
        </authorList>
    </citation>
    <scope>NUCLEOTIDE SEQUENCE [LARGE SCALE GENOMIC DNA]</scope>
    <source>
        <strain evidence="6 7">CECT 8236</strain>
    </source>
</reference>
<evidence type="ECO:0000313" key="7">
    <source>
        <dbReference type="Proteomes" id="UP000256869"/>
    </source>
</evidence>
<name>A0A3D9I1A6_9BACL</name>
<dbReference type="InterPro" id="IPR003313">
    <property type="entry name" value="AraC-bd"/>
</dbReference>
<keyword evidence="7" id="KW-1185">Reference proteome</keyword>
<accession>A0A3D9I1A6</accession>
<dbReference type="SUPFAM" id="SSF46689">
    <property type="entry name" value="Homeodomain-like"/>
    <property type="match status" value="2"/>
</dbReference>
<evidence type="ECO:0000256" key="3">
    <source>
        <dbReference type="ARBA" id="ARBA00023159"/>
    </source>
</evidence>
<dbReference type="Pfam" id="PF12833">
    <property type="entry name" value="HTH_18"/>
    <property type="match status" value="1"/>
</dbReference>
<dbReference type="InterPro" id="IPR009057">
    <property type="entry name" value="Homeodomain-like_sf"/>
</dbReference>
<dbReference type="EMBL" id="QRDY01000017">
    <property type="protein sequence ID" value="RED55524.1"/>
    <property type="molecule type" value="Genomic_DNA"/>
</dbReference>
<dbReference type="Pfam" id="PF02311">
    <property type="entry name" value="AraC_binding"/>
    <property type="match status" value="1"/>
</dbReference>
<keyword evidence="1" id="KW-0805">Transcription regulation</keyword>
<dbReference type="AlphaFoldDB" id="A0A3D9I1A6"/>
<dbReference type="SMART" id="SM00342">
    <property type="entry name" value="HTH_ARAC"/>
    <property type="match status" value="1"/>
</dbReference>
<dbReference type="InterPro" id="IPR037923">
    <property type="entry name" value="HTH-like"/>
</dbReference>
<keyword evidence="2 6" id="KW-0238">DNA-binding</keyword>
<dbReference type="PROSITE" id="PS00041">
    <property type="entry name" value="HTH_ARAC_FAMILY_1"/>
    <property type="match status" value="1"/>
</dbReference>